<evidence type="ECO:0000313" key="2">
    <source>
        <dbReference type="EMBL" id="KAJ7334618.1"/>
    </source>
</evidence>
<proteinExistence type="predicted"/>
<protein>
    <submittedName>
        <fullName evidence="2">Uncharacterized protein</fullName>
    </submittedName>
</protein>
<gene>
    <name evidence="2" type="ORF">DFH08DRAFT_813694</name>
</gene>
<dbReference type="InterPro" id="IPR040521">
    <property type="entry name" value="KDZ"/>
</dbReference>
<comment type="caution">
    <text evidence="2">The sequence shown here is derived from an EMBL/GenBank/DDBJ whole genome shotgun (WGS) entry which is preliminary data.</text>
</comment>
<sequence length="694" mass="79019">MADAEGGEPTLAKSRERVDNRDAGDGYYISHEKVDRWAKSRLGEMLPMQAGNSGNNNPCTDRWKNMINDVTSKMWGIFDETGIFLALCRHGFVLVLADMIRSGELAKYPLAVVKELLDVFGMDLGAGYDVGCHFGATVGNSDLGDLAREKNLKCLVGSFHGHAHNRLCQLRFLATYVEGMGLEDLEGCERFFSRSNSLAKSCRYASRFHRQQEITTYVKHFDSFETYANLSKFLCNNYRQALTILKTEPTLVNWMLQEGIHSREEFHQWLEEEKAYLLGLKDAPKTNVETLEMEYVQKLVNLSASQAKYSVVAAEARQARSNDAAYAPGVPQAELARRHAKEKVEKDLECMQELERVLDIVERWTTTSAKWVSTTVEIKKRKYQLALDTLELLIVERIFELTKMNQSQTGYKMWKHIAKALQARSKAVRNTIDHYNAAASILDPPMPPLTWDQVVEYTFLVDFDILRDTRAEVQSRPWTRPTYRLAMDRYFKILRAKEEIKRLNVEILCVVTWIRDEGHFLRRMERGLKETEGKSEEEIEADIQMAIQVQLYRQRRGCFDDIHMRRFWALAKKPGFTASLKPGISVERWAAQEALREAREAACEAGAENEMAVDETVVVDAAMSTSRGPEVDEGWEDVDAKDDAEDRRVRASSAEESDDEDEGDEAKEEAVSGLLYRISMLAVDGEEQGSGDEA</sequence>
<dbReference type="EMBL" id="JARIHO010000032">
    <property type="protein sequence ID" value="KAJ7334618.1"/>
    <property type="molecule type" value="Genomic_DNA"/>
</dbReference>
<dbReference type="PANTHER" id="PTHR33096:SF1">
    <property type="entry name" value="CXC1-LIKE CYSTEINE CLUSTER ASSOCIATED WITH KDZ TRANSPOSASES DOMAIN-CONTAINING PROTEIN"/>
    <property type="match status" value="1"/>
</dbReference>
<keyword evidence="3" id="KW-1185">Reference proteome</keyword>
<evidence type="ECO:0000313" key="3">
    <source>
        <dbReference type="Proteomes" id="UP001218218"/>
    </source>
</evidence>
<dbReference type="Pfam" id="PF18758">
    <property type="entry name" value="KDZ"/>
    <property type="match status" value="1"/>
</dbReference>
<feature type="compositionally biased region" description="Acidic residues" evidence="1">
    <location>
        <begin position="655"/>
        <end position="667"/>
    </location>
</feature>
<dbReference type="Proteomes" id="UP001218218">
    <property type="component" value="Unassembled WGS sequence"/>
</dbReference>
<accession>A0AAD6ZQQ9</accession>
<dbReference type="PANTHER" id="PTHR33096">
    <property type="entry name" value="CXC2 DOMAIN-CONTAINING PROTEIN"/>
    <property type="match status" value="1"/>
</dbReference>
<dbReference type="AlphaFoldDB" id="A0AAD6ZQQ9"/>
<reference evidence="2" key="1">
    <citation type="submission" date="2023-03" db="EMBL/GenBank/DDBJ databases">
        <title>Massive genome expansion in bonnet fungi (Mycena s.s.) driven by repeated elements and novel gene families across ecological guilds.</title>
        <authorList>
            <consortium name="Lawrence Berkeley National Laboratory"/>
            <person name="Harder C.B."/>
            <person name="Miyauchi S."/>
            <person name="Viragh M."/>
            <person name="Kuo A."/>
            <person name="Thoen E."/>
            <person name="Andreopoulos B."/>
            <person name="Lu D."/>
            <person name="Skrede I."/>
            <person name="Drula E."/>
            <person name="Henrissat B."/>
            <person name="Morin E."/>
            <person name="Kohler A."/>
            <person name="Barry K."/>
            <person name="LaButti K."/>
            <person name="Morin E."/>
            <person name="Salamov A."/>
            <person name="Lipzen A."/>
            <person name="Mereny Z."/>
            <person name="Hegedus B."/>
            <person name="Baldrian P."/>
            <person name="Stursova M."/>
            <person name="Weitz H."/>
            <person name="Taylor A."/>
            <person name="Grigoriev I.V."/>
            <person name="Nagy L.G."/>
            <person name="Martin F."/>
            <person name="Kauserud H."/>
        </authorList>
    </citation>
    <scope>NUCLEOTIDE SEQUENCE</scope>
    <source>
        <strain evidence="2">CBHHK002</strain>
    </source>
</reference>
<feature type="compositionally biased region" description="Acidic residues" evidence="1">
    <location>
        <begin position="631"/>
        <end position="643"/>
    </location>
</feature>
<organism evidence="2 3">
    <name type="scientific">Mycena albidolilacea</name>
    <dbReference type="NCBI Taxonomy" id="1033008"/>
    <lineage>
        <taxon>Eukaryota</taxon>
        <taxon>Fungi</taxon>
        <taxon>Dikarya</taxon>
        <taxon>Basidiomycota</taxon>
        <taxon>Agaricomycotina</taxon>
        <taxon>Agaricomycetes</taxon>
        <taxon>Agaricomycetidae</taxon>
        <taxon>Agaricales</taxon>
        <taxon>Marasmiineae</taxon>
        <taxon>Mycenaceae</taxon>
        <taxon>Mycena</taxon>
    </lineage>
</organism>
<evidence type="ECO:0000256" key="1">
    <source>
        <dbReference type="SAM" id="MobiDB-lite"/>
    </source>
</evidence>
<feature type="region of interest" description="Disordered" evidence="1">
    <location>
        <begin position="624"/>
        <end position="671"/>
    </location>
</feature>
<name>A0AAD6ZQQ9_9AGAR</name>